<dbReference type="Pfam" id="PF02776">
    <property type="entry name" value="TPP_enzyme_N"/>
    <property type="match status" value="1"/>
</dbReference>
<evidence type="ECO:0000256" key="15">
    <source>
        <dbReference type="SAM" id="MobiDB-lite"/>
    </source>
</evidence>
<evidence type="ECO:0000256" key="12">
    <source>
        <dbReference type="ARBA" id="ARBA00023304"/>
    </source>
</evidence>
<evidence type="ECO:0000259" key="16">
    <source>
        <dbReference type="Pfam" id="PF00205"/>
    </source>
</evidence>
<dbReference type="NCBIfam" id="TIGR00118">
    <property type="entry name" value="acolac_lg"/>
    <property type="match status" value="1"/>
</dbReference>
<evidence type="ECO:0000256" key="5">
    <source>
        <dbReference type="ARBA" id="ARBA00022605"/>
    </source>
</evidence>
<dbReference type="GO" id="GO:0005948">
    <property type="term" value="C:acetolactate synthase complex"/>
    <property type="evidence" value="ECO:0007669"/>
    <property type="project" value="UniProtKB-ARBA"/>
</dbReference>
<dbReference type="InterPro" id="IPR029035">
    <property type="entry name" value="DHS-like_NAD/FAD-binding_dom"/>
</dbReference>
<evidence type="ECO:0000256" key="6">
    <source>
        <dbReference type="ARBA" id="ARBA00022630"/>
    </source>
</evidence>
<keyword evidence="11 14" id="KW-0786">Thiamine pyrophosphate</keyword>
<dbReference type="UniPathway" id="UPA00049">
    <property type="reaction ID" value="UER00059"/>
</dbReference>
<dbReference type="InterPro" id="IPR012000">
    <property type="entry name" value="Thiamin_PyroP_enz_cen_dom"/>
</dbReference>
<dbReference type="InterPro" id="IPR045229">
    <property type="entry name" value="TPP_enz"/>
</dbReference>
<dbReference type="GO" id="GO:0003984">
    <property type="term" value="F:acetolactate synthase activity"/>
    <property type="evidence" value="ECO:0007669"/>
    <property type="project" value="UniProtKB-EC"/>
</dbReference>
<dbReference type="Pfam" id="PF02775">
    <property type="entry name" value="TPP_enzyme_C"/>
    <property type="match status" value="1"/>
</dbReference>
<dbReference type="InterPro" id="IPR012846">
    <property type="entry name" value="Acetolactate_synth_lsu"/>
</dbReference>
<keyword evidence="8 14" id="KW-0479">Metal-binding</keyword>
<comment type="pathway">
    <text evidence="1 14">Amino-acid biosynthesis; L-isoleucine biosynthesis; L-isoleucine from 2-oxobutanoate: step 1/4.</text>
</comment>
<comment type="cofactor">
    <cofactor evidence="14">
        <name>Mg(2+)</name>
        <dbReference type="ChEBI" id="CHEBI:18420"/>
    </cofactor>
    <text evidence="14">Binds 1 Mg(2+) ion per subunit.</text>
</comment>
<keyword evidence="7 14" id="KW-0808">Transferase</keyword>
<keyword evidence="6" id="KW-0285">Flavoprotein</keyword>
<dbReference type="AlphaFoldDB" id="A0A369Q4M1"/>
<evidence type="ECO:0000259" key="17">
    <source>
        <dbReference type="Pfam" id="PF02775"/>
    </source>
</evidence>
<evidence type="ECO:0000256" key="8">
    <source>
        <dbReference type="ARBA" id="ARBA00022723"/>
    </source>
</evidence>
<feature type="region of interest" description="Disordered" evidence="15">
    <location>
        <begin position="175"/>
        <end position="196"/>
    </location>
</feature>
<evidence type="ECO:0000256" key="9">
    <source>
        <dbReference type="ARBA" id="ARBA00022827"/>
    </source>
</evidence>
<dbReference type="Proteomes" id="UP000253727">
    <property type="component" value="Unassembled WGS sequence"/>
</dbReference>
<evidence type="ECO:0000256" key="3">
    <source>
        <dbReference type="ARBA" id="ARBA00007812"/>
    </source>
</evidence>
<comment type="pathway">
    <text evidence="2 14">Amino-acid biosynthesis; L-valine biosynthesis; L-valine from pyruvate: step 1/4.</text>
</comment>
<comment type="similarity">
    <text evidence="3 14">Belongs to the TPP enzyme family.</text>
</comment>
<dbReference type="Gene3D" id="3.40.50.970">
    <property type="match status" value="2"/>
</dbReference>
<evidence type="ECO:0000256" key="11">
    <source>
        <dbReference type="ARBA" id="ARBA00023052"/>
    </source>
</evidence>
<keyword evidence="10 14" id="KW-0460">Magnesium</keyword>
<keyword evidence="20" id="KW-1185">Reference proteome</keyword>
<proteinExistence type="inferred from homology"/>
<dbReference type="GO" id="GO:0009099">
    <property type="term" value="P:L-valine biosynthetic process"/>
    <property type="evidence" value="ECO:0007669"/>
    <property type="project" value="UniProtKB-UniPathway"/>
</dbReference>
<accession>A0A369Q4M1</accession>
<dbReference type="RefSeq" id="WP_115366121.1">
    <property type="nucleotide sequence ID" value="NZ_QBKA01000002.1"/>
</dbReference>
<evidence type="ECO:0000313" key="20">
    <source>
        <dbReference type="Proteomes" id="UP000253727"/>
    </source>
</evidence>
<feature type="domain" description="Thiamine pyrophosphate enzyme TPP-binding" evidence="17">
    <location>
        <begin position="405"/>
        <end position="552"/>
    </location>
</feature>
<feature type="domain" description="Thiamine pyrophosphate enzyme central" evidence="16">
    <location>
        <begin position="207"/>
        <end position="344"/>
    </location>
</feature>
<dbReference type="OrthoDB" id="4494979at2"/>
<dbReference type="InterPro" id="IPR012001">
    <property type="entry name" value="Thiamin_PyroP_enz_TPP-bd_dom"/>
</dbReference>
<evidence type="ECO:0000256" key="1">
    <source>
        <dbReference type="ARBA" id="ARBA00004974"/>
    </source>
</evidence>
<comment type="catalytic activity">
    <reaction evidence="13 14">
        <text>2 pyruvate + H(+) = (2S)-2-acetolactate + CO2</text>
        <dbReference type="Rhea" id="RHEA:25249"/>
        <dbReference type="ChEBI" id="CHEBI:15361"/>
        <dbReference type="ChEBI" id="CHEBI:15378"/>
        <dbReference type="ChEBI" id="CHEBI:16526"/>
        <dbReference type="ChEBI" id="CHEBI:58476"/>
        <dbReference type="EC" id="2.2.1.6"/>
    </reaction>
</comment>
<dbReference type="CDD" id="cd02015">
    <property type="entry name" value="TPP_AHAS"/>
    <property type="match status" value="1"/>
</dbReference>
<feature type="domain" description="Thiamine pyrophosphate enzyme N-terminal TPP-binding" evidence="18">
    <location>
        <begin position="6"/>
        <end position="120"/>
    </location>
</feature>
<dbReference type="FunFam" id="3.40.50.970:FF:000016">
    <property type="entry name" value="Acetolactate synthase"/>
    <property type="match status" value="1"/>
</dbReference>
<name>A0A369Q4M1_9SPHN</name>
<dbReference type="InterPro" id="IPR011766">
    <property type="entry name" value="TPP_enzyme_TPP-bd"/>
</dbReference>
<reference evidence="19 20" key="1">
    <citation type="submission" date="2018-04" db="EMBL/GenBank/DDBJ databases">
        <title>Altererythrobacter sp. HME9302 genome sequencing and assembly.</title>
        <authorList>
            <person name="Kang H."/>
            <person name="Kim H."/>
            <person name="Joh K."/>
        </authorList>
    </citation>
    <scope>NUCLEOTIDE SEQUENCE [LARGE SCALE GENOMIC DNA]</scope>
    <source>
        <strain evidence="19 20">HME9302</strain>
    </source>
</reference>
<dbReference type="GO" id="GO:0000287">
    <property type="term" value="F:magnesium ion binding"/>
    <property type="evidence" value="ECO:0007669"/>
    <property type="project" value="UniProtKB-UniRule"/>
</dbReference>
<keyword evidence="12 14" id="KW-0100">Branched-chain amino acid biosynthesis</keyword>
<dbReference type="EC" id="2.2.1.6" evidence="4 14"/>
<dbReference type="SUPFAM" id="SSF52518">
    <property type="entry name" value="Thiamin diphosphate-binding fold (THDP-binding)"/>
    <property type="match status" value="2"/>
</dbReference>
<sequence length="592" mass="63417">MAEPLSGAKLLVQTLVEQGVDTIFGYPGGAVLPIYDELFADDRIRHILVRHEAGAAHAAEGYARSTGRPGVVLVTSGPGATNVVTGIADAYMDSIPLVVITGQVPTGLIGSDAFQEADTIGLTRHCTKHNYLVKDPANLRCTIEEAFRIATTGRPGPVVIDIPKDVQIAEALADVQQPTGDGKVAPPRGSPAASRYQPQTVAPMDQIAQAVDMLASAERPVLYTGGGIINAGPEASQLLRRLQELTGAPVTSTLMGLGTLPADHPDWLGMLGMHGTYEANMAMNRCDLMVCIGARFDDRVTGRLDAFSPDSKKIHIDIDRASINKIVPVDLGIVGDCAAVLDQIVTHWGDRKPADISEWKARVAGWKATDCLAFPDSAETIMPQKAVERLFAATRDREPIITTEVGQHQMWAAQYFGFFSPNKWLTSGGLGTMGYGLPAAIGAQLGNPDELVIDIAGEASIQMNIQELGTASQYRLPVKVFILNNEYMGMVRQWQELTYESRYSNSYSDSLPDFVALAEAYGWKGIRITQESELDAGIAAMLAHDGPVMVDCQVSKDANCLPMIPSGAAHTEMLLYGDAVGGTMDDEAKALV</sequence>
<dbReference type="FunFam" id="3.40.50.1220:FF:000008">
    <property type="entry name" value="Acetolactate synthase"/>
    <property type="match status" value="1"/>
</dbReference>
<evidence type="ECO:0000256" key="7">
    <source>
        <dbReference type="ARBA" id="ARBA00022679"/>
    </source>
</evidence>
<evidence type="ECO:0000313" key="19">
    <source>
        <dbReference type="EMBL" id="RDC59843.1"/>
    </source>
</evidence>
<evidence type="ECO:0000256" key="10">
    <source>
        <dbReference type="ARBA" id="ARBA00022842"/>
    </source>
</evidence>
<dbReference type="GO" id="GO:0030976">
    <property type="term" value="F:thiamine pyrophosphate binding"/>
    <property type="evidence" value="ECO:0007669"/>
    <property type="project" value="UniProtKB-UniRule"/>
</dbReference>
<dbReference type="GO" id="GO:0009097">
    <property type="term" value="P:isoleucine biosynthetic process"/>
    <property type="evidence" value="ECO:0007669"/>
    <property type="project" value="UniProtKB-UniPathway"/>
</dbReference>
<dbReference type="GO" id="GO:0050660">
    <property type="term" value="F:flavin adenine dinucleotide binding"/>
    <property type="evidence" value="ECO:0007669"/>
    <property type="project" value="InterPro"/>
</dbReference>
<comment type="caution">
    <text evidence="19">The sequence shown here is derived from an EMBL/GenBank/DDBJ whole genome shotgun (WGS) entry which is preliminary data.</text>
</comment>
<protein>
    <recommendedName>
        <fullName evidence="4 14">Acetolactate synthase</fullName>
        <ecNumber evidence="4 14">2.2.1.6</ecNumber>
    </recommendedName>
</protein>
<evidence type="ECO:0000259" key="18">
    <source>
        <dbReference type="Pfam" id="PF02776"/>
    </source>
</evidence>
<evidence type="ECO:0000256" key="4">
    <source>
        <dbReference type="ARBA" id="ARBA00013145"/>
    </source>
</evidence>
<gene>
    <name evidence="19" type="primary">ilvB</name>
    <name evidence="19" type="ORF">HME9302_01039</name>
</gene>
<dbReference type="PANTHER" id="PTHR18968">
    <property type="entry name" value="THIAMINE PYROPHOSPHATE ENZYMES"/>
    <property type="match status" value="1"/>
</dbReference>
<organism evidence="19 20">
    <name type="scientific">Alteripontixanthobacter maritimus</name>
    <dbReference type="NCBI Taxonomy" id="2161824"/>
    <lineage>
        <taxon>Bacteria</taxon>
        <taxon>Pseudomonadati</taxon>
        <taxon>Pseudomonadota</taxon>
        <taxon>Alphaproteobacteria</taxon>
        <taxon>Sphingomonadales</taxon>
        <taxon>Erythrobacteraceae</taxon>
        <taxon>Alteripontixanthobacter</taxon>
    </lineage>
</organism>
<dbReference type="InterPro" id="IPR029061">
    <property type="entry name" value="THDP-binding"/>
</dbReference>
<dbReference type="InterPro" id="IPR039368">
    <property type="entry name" value="AHAS_TPP"/>
</dbReference>
<dbReference type="UniPathway" id="UPA00047">
    <property type="reaction ID" value="UER00055"/>
</dbReference>
<comment type="cofactor">
    <cofactor evidence="14">
        <name>thiamine diphosphate</name>
        <dbReference type="ChEBI" id="CHEBI:58937"/>
    </cofactor>
    <text evidence="14">Binds 1 thiamine pyrophosphate per subunit.</text>
</comment>
<dbReference type="FunFam" id="3.40.50.970:FF:000007">
    <property type="entry name" value="Acetolactate synthase"/>
    <property type="match status" value="1"/>
</dbReference>
<evidence type="ECO:0000256" key="13">
    <source>
        <dbReference type="ARBA" id="ARBA00048670"/>
    </source>
</evidence>
<dbReference type="SUPFAM" id="SSF52467">
    <property type="entry name" value="DHS-like NAD/FAD-binding domain"/>
    <property type="match status" value="1"/>
</dbReference>
<dbReference type="EMBL" id="QBKA01000002">
    <property type="protein sequence ID" value="RDC59843.1"/>
    <property type="molecule type" value="Genomic_DNA"/>
</dbReference>
<evidence type="ECO:0000256" key="2">
    <source>
        <dbReference type="ARBA" id="ARBA00005025"/>
    </source>
</evidence>
<keyword evidence="9" id="KW-0274">FAD</keyword>
<dbReference type="Gene3D" id="3.40.50.1220">
    <property type="entry name" value="TPP-binding domain"/>
    <property type="match status" value="1"/>
</dbReference>
<dbReference type="PANTHER" id="PTHR18968:SF13">
    <property type="entry name" value="ACETOLACTATE SYNTHASE CATALYTIC SUBUNIT, MITOCHONDRIAL"/>
    <property type="match status" value="1"/>
</dbReference>
<dbReference type="CDD" id="cd07035">
    <property type="entry name" value="TPP_PYR_POX_like"/>
    <property type="match status" value="1"/>
</dbReference>
<evidence type="ECO:0000256" key="14">
    <source>
        <dbReference type="RuleBase" id="RU003591"/>
    </source>
</evidence>
<dbReference type="Pfam" id="PF00205">
    <property type="entry name" value="TPP_enzyme_M"/>
    <property type="match status" value="1"/>
</dbReference>
<keyword evidence="5 14" id="KW-0028">Amino-acid biosynthesis</keyword>